<keyword evidence="2" id="KW-1185">Reference proteome</keyword>
<dbReference type="Proteomes" id="UP000005273">
    <property type="component" value="Unassembled WGS sequence"/>
</dbReference>
<evidence type="ECO:0000313" key="2">
    <source>
        <dbReference type="Proteomes" id="UP000005273"/>
    </source>
</evidence>
<gene>
    <name evidence="1" type="ORF">HMPREF1705_04720</name>
</gene>
<evidence type="ECO:0000313" key="1">
    <source>
        <dbReference type="EMBL" id="KRT36441.1"/>
    </source>
</evidence>
<comment type="caution">
    <text evidence="1">The sequence shown here is derived from an EMBL/GenBank/DDBJ whole genome shotgun (WGS) entry which is preliminary data.</text>
</comment>
<name>A0A0T5XDN3_9BACT</name>
<proteinExistence type="predicted"/>
<sequence length="43" mass="4884">MTYAKATALVFKICNYNTGFVIDSDLNIITHDIKIQPKHDVCK</sequence>
<organism evidence="1 2">
    <name type="scientific">Acetomicrobium hydrogeniformans ATCC BAA-1850</name>
    <dbReference type="NCBI Taxonomy" id="592015"/>
    <lineage>
        <taxon>Bacteria</taxon>
        <taxon>Thermotogati</taxon>
        <taxon>Synergistota</taxon>
        <taxon>Synergistia</taxon>
        <taxon>Synergistales</taxon>
        <taxon>Acetomicrobiaceae</taxon>
        <taxon>Acetomicrobium</taxon>
    </lineage>
</organism>
<reference evidence="2" key="1">
    <citation type="submission" date="2012-09" db="EMBL/GenBank/DDBJ databases">
        <authorList>
            <person name="Weinstock G."/>
            <person name="Sodergren E."/>
            <person name="Clifton S."/>
            <person name="Fulton L."/>
            <person name="Fulton B."/>
            <person name="Courtney L."/>
            <person name="Fronick C."/>
            <person name="Harrison M."/>
            <person name="Strong C."/>
            <person name="Farmer C."/>
            <person name="Delehaunty K."/>
            <person name="Markovic C."/>
            <person name="Hall O."/>
            <person name="Minx P."/>
            <person name="Tomlinson C."/>
            <person name="Mitreva M."/>
            <person name="Nelson J."/>
            <person name="Hou S."/>
            <person name="Wollam A."/>
            <person name="Pepin K.H."/>
            <person name="Johnson M."/>
            <person name="Bhonagiri V."/>
            <person name="Nash W.E."/>
            <person name="Suruliraj S."/>
            <person name="Warren W."/>
            <person name="Chinwalla A."/>
            <person name="Mardis E.R."/>
            <person name="Wilson R.K."/>
        </authorList>
    </citation>
    <scope>NUCLEOTIDE SEQUENCE [LARGE SCALE GENOMIC DNA]</scope>
    <source>
        <strain evidence="2">OS1</strain>
    </source>
</reference>
<accession>A0A0T5XDN3</accession>
<dbReference type="AlphaFoldDB" id="A0A0T5XDN3"/>
<protein>
    <submittedName>
        <fullName evidence="1">Uncharacterized protein</fullName>
    </submittedName>
</protein>
<dbReference type="EMBL" id="ACJX03000001">
    <property type="protein sequence ID" value="KRT36441.1"/>
    <property type="molecule type" value="Genomic_DNA"/>
</dbReference>